<dbReference type="OrthoDB" id="2570975at2759"/>
<accession>A0A4Y7QM97</accession>
<name>A0A4Y7QM97_9AGAM</name>
<dbReference type="VEuPathDB" id="FungiDB:BD410DRAFT_680773"/>
<dbReference type="Proteomes" id="UP000294933">
    <property type="component" value="Unassembled WGS sequence"/>
</dbReference>
<gene>
    <name evidence="1" type="ORF">BD410DRAFT_680773</name>
</gene>
<dbReference type="EMBL" id="ML170158">
    <property type="protein sequence ID" value="TDL27969.1"/>
    <property type="molecule type" value="Genomic_DNA"/>
</dbReference>
<feature type="non-terminal residue" evidence="1">
    <location>
        <position position="243"/>
    </location>
</feature>
<evidence type="ECO:0000313" key="1">
    <source>
        <dbReference type="EMBL" id="TDL27969.1"/>
    </source>
</evidence>
<feature type="non-terminal residue" evidence="1">
    <location>
        <position position="1"/>
    </location>
</feature>
<proteinExistence type="predicted"/>
<sequence>VKLPRRLIRPPYREIDLANVVSIEPELADAPLPYIREILQTVGPRLLAVLASTRSAPAGASLPKEIQVFVTEDTPDPPTHMLAVHSRPSHTANTHKVTLLPIHSIILATHCANLPPLPTPIRGKTPREPPNQPPTTLPVVPINIPSSETFPPLCTYLYTQRADQLLATLLPTTPALSGPDPLSVQRSLQNLASKLACENSAAKLLECAMKVNGVWRNACALGIHDDKLWSTMNVAWDVILSAM</sequence>
<protein>
    <submittedName>
        <fullName evidence="1">Uncharacterized protein</fullName>
    </submittedName>
</protein>
<reference evidence="1 2" key="1">
    <citation type="submission" date="2018-06" db="EMBL/GenBank/DDBJ databases">
        <title>A transcriptomic atlas of mushroom development highlights an independent origin of complex multicellularity.</title>
        <authorList>
            <consortium name="DOE Joint Genome Institute"/>
            <person name="Krizsan K."/>
            <person name="Almasi E."/>
            <person name="Merenyi Z."/>
            <person name="Sahu N."/>
            <person name="Viragh M."/>
            <person name="Koszo T."/>
            <person name="Mondo S."/>
            <person name="Kiss B."/>
            <person name="Balint B."/>
            <person name="Kues U."/>
            <person name="Barry K."/>
            <person name="Hegedus J.C."/>
            <person name="Henrissat B."/>
            <person name="Johnson J."/>
            <person name="Lipzen A."/>
            <person name="Ohm R."/>
            <person name="Nagy I."/>
            <person name="Pangilinan J."/>
            <person name="Yan J."/>
            <person name="Xiong Y."/>
            <person name="Grigoriev I.V."/>
            <person name="Hibbett D.S."/>
            <person name="Nagy L.G."/>
        </authorList>
    </citation>
    <scope>NUCLEOTIDE SEQUENCE [LARGE SCALE GENOMIC DNA]</scope>
    <source>
        <strain evidence="1 2">SZMC22713</strain>
    </source>
</reference>
<evidence type="ECO:0000313" key="2">
    <source>
        <dbReference type="Proteomes" id="UP000294933"/>
    </source>
</evidence>
<keyword evidence="2" id="KW-1185">Reference proteome</keyword>
<organism evidence="1 2">
    <name type="scientific">Rickenella mellea</name>
    <dbReference type="NCBI Taxonomy" id="50990"/>
    <lineage>
        <taxon>Eukaryota</taxon>
        <taxon>Fungi</taxon>
        <taxon>Dikarya</taxon>
        <taxon>Basidiomycota</taxon>
        <taxon>Agaricomycotina</taxon>
        <taxon>Agaricomycetes</taxon>
        <taxon>Hymenochaetales</taxon>
        <taxon>Rickenellaceae</taxon>
        <taxon>Rickenella</taxon>
    </lineage>
</organism>
<dbReference type="AlphaFoldDB" id="A0A4Y7QM97"/>